<gene>
    <name evidence="2" type="ORF">DLM21_07105</name>
</gene>
<reference evidence="2" key="1">
    <citation type="submission" date="2018-05" db="EMBL/GenBank/DDBJ databases">
        <authorList>
            <person name="Ashton P.M."/>
            <person name="Dallman T."/>
            <person name="Nair S."/>
            <person name="De Pinna E."/>
            <person name="Peters T."/>
            <person name="Grant K."/>
        </authorList>
    </citation>
    <scope>NUCLEOTIDE SEQUENCE</scope>
    <source>
        <strain evidence="2">374031</strain>
    </source>
</reference>
<dbReference type="Pfam" id="PF00583">
    <property type="entry name" value="Acetyltransf_1"/>
    <property type="match status" value="1"/>
</dbReference>
<evidence type="ECO:0000259" key="1">
    <source>
        <dbReference type="PROSITE" id="PS51186"/>
    </source>
</evidence>
<dbReference type="InterPro" id="IPR016181">
    <property type="entry name" value="Acyl_CoA_acyltransferase"/>
</dbReference>
<dbReference type="PROSITE" id="PS51186">
    <property type="entry name" value="GNAT"/>
    <property type="match status" value="1"/>
</dbReference>
<comment type="caution">
    <text evidence="2">The sequence shown here is derived from an EMBL/GenBank/DDBJ whole genome shotgun (WGS) entry which is preliminary data.</text>
</comment>
<accession>A0A5V6PW33</accession>
<dbReference type="GO" id="GO:0016747">
    <property type="term" value="F:acyltransferase activity, transferring groups other than amino-acyl groups"/>
    <property type="evidence" value="ECO:0007669"/>
    <property type="project" value="InterPro"/>
</dbReference>
<sequence length="148" mass="16355">MIRVAQLGDIPKIIELGRELHEESCYSSQQFDTDIAEQKIASLINGDGVVFLAEQDGVIIGGFAGGLSQQWFSKEKIAFDYSLFISKSCRHGITALKLIRAFEYWAKEVGASRVVIGITTKIHPEATARLYKAAGYQPSGNLFDKELL</sequence>
<protein>
    <submittedName>
        <fullName evidence="2">N-acetyltransferase</fullName>
    </submittedName>
</protein>
<feature type="domain" description="N-acetyltransferase" evidence="1">
    <location>
        <begin position="1"/>
        <end position="148"/>
    </location>
</feature>
<dbReference type="EMBL" id="AAHDIR010000004">
    <property type="protein sequence ID" value="EBU8204125.1"/>
    <property type="molecule type" value="Genomic_DNA"/>
</dbReference>
<proteinExistence type="predicted"/>
<dbReference type="Gene3D" id="3.40.630.30">
    <property type="match status" value="1"/>
</dbReference>
<dbReference type="AlphaFoldDB" id="A0A5V6PW33"/>
<dbReference type="SUPFAM" id="SSF55729">
    <property type="entry name" value="Acyl-CoA N-acyltransferases (Nat)"/>
    <property type="match status" value="1"/>
</dbReference>
<name>A0A5V6PW33_SALET</name>
<evidence type="ECO:0000313" key="2">
    <source>
        <dbReference type="EMBL" id="EBU8204125.1"/>
    </source>
</evidence>
<keyword evidence="2" id="KW-0808">Transferase</keyword>
<dbReference type="InterPro" id="IPR000182">
    <property type="entry name" value="GNAT_dom"/>
</dbReference>
<organism evidence="2">
    <name type="scientific">Salmonella enterica subsp. enterica serovar Cardoner</name>
    <dbReference type="NCBI Taxonomy" id="2564309"/>
    <lineage>
        <taxon>Bacteria</taxon>
        <taxon>Pseudomonadati</taxon>
        <taxon>Pseudomonadota</taxon>
        <taxon>Gammaproteobacteria</taxon>
        <taxon>Enterobacterales</taxon>
        <taxon>Enterobacteriaceae</taxon>
        <taxon>Salmonella</taxon>
    </lineage>
</organism>